<keyword evidence="2" id="KW-1185">Reference proteome</keyword>
<evidence type="ECO:0000313" key="1">
    <source>
        <dbReference type="EMBL" id="KAJ8340962.1"/>
    </source>
</evidence>
<dbReference type="EMBL" id="JAINUF010000015">
    <property type="protein sequence ID" value="KAJ8340962.1"/>
    <property type="molecule type" value="Genomic_DNA"/>
</dbReference>
<dbReference type="Proteomes" id="UP001152622">
    <property type="component" value="Chromosome 15"/>
</dbReference>
<dbReference type="AlphaFoldDB" id="A0A9Q1ELD8"/>
<evidence type="ECO:0000313" key="2">
    <source>
        <dbReference type="Proteomes" id="UP001152622"/>
    </source>
</evidence>
<reference evidence="1" key="1">
    <citation type="journal article" date="2023" name="Science">
        <title>Genome structures resolve the early diversification of teleost fishes.</title>
        <authorList>
            <person name="Parey E."/>
            <person name="Louis A."/>
            <person name="Montfort J."/>
            <person name="Bouchez O."/>
            <person name="Roques C."/>
            <person name="Iampietro C."/>
            <person name="Lluch J."/>
            <person name="Castinel A."/>
            <person name="Donnadieu C."/>
            <person name="Desvignes T."/>
            <person name="Floi Bucao C."/>
            <person name="Jouanno E."/>
            <person name="Wen M."/>
            <person name="Mejri S."/>
            <person name="Dirks R."/>
            <person name="Jansen H."/>
            <person name="Henkel C."/>
            <person name="Chen W.J."/>
            <person name="Zahm M."/>
            <person name="Cabau C."/>
            <person name="Klopp C."/>
            <person name="Thompson A.W."/>
            <person name="Robinson-Rechavi M."/>
            <person name="Braasch I."/>
            <person name="Lecointre G."/>
            <person name="Bobe J."/>
            <person name="Postlethwait J.H."/>
            <person name="Berthelot C."/>
            <person name="Roest Crollius H."/>
            <person name="Guiguen Y."/>
        </authorList>
    </citation>
    <scope>NUCLEOTIDE SEQUENCE</scope>
    <source>
        <strain evidence="1">WJC10195</strain>
    </source>
</reference>
<protein>
    <submittedName>
        <fullName evidence="1">Uncharacterized protein</fullName>
    </submittedName>
</protein>
<name>A0A9Q1ELD8_SYNKA</name>
<organism evidence="1 2">
    <name type="scientific">Synaphobranchus kaupii</name>
    <name type="common">Kaup's arrowtooth eel</name>
    <dbReference type="NCBI Taxonomy" id="118154"/>
    <lineage>
        <taxon>Eukaryota</taxon>
        <taxon>Metazoa</taxon>
        <taxon>Chordata</taxon>
        <taxon>Craniata</taxon>
        <taxon>Vertebrata</taxon>
        <taxon>Euteleostomi</taxon>
        <taxon>Actinopterygii</taxon>
        <taxon>Neopterygii</taxon>
        <taxon>Teleostei</taxon>
        <taxon>Anguilliformes</taxon>
        <taxon>Synaphobranchidae</taxon>
        <taxon>Synaphobranchus</taxon>
    </lineage>
</organism>
<sequence length="100" mass="11177">MEVQRFACEPVRAVKITKAQSPPMHSFAQAGEERERERGVEIWLSSERNGFGENKSAFSVHGEFSQATTQWFLNPAVSERAQCAARPAWPPSSRDGRATL</sequence>
<proteinExistence type="predicted"/>
<gene>
    <name evidence="1" type="ORF">SKAU_G00332530</name>
</gene>
<accession>A0A9Q1ELD8</accession>
<comment type="caution">
    <text evidence="1">The sequence shown here is derived from an EMBL/GenBank/DDBJ whole genome shotgun (WGS) entry which is preliminary data.</text>
</comment>